<keyword evidence="2 8" id="KW-0808">Transferase</keyword>
<proteinExistence type="inferred from homology"/>
<dbReference type="CDD" id="cd02503">
    <property type="entry name" value="MobA"/>
    <property type="match status" value="1"/>
</dbReference>
<evidence type="ECO:0000313" key="10">
    <source>
        <dbReference type="EMBL" id="TWU27778.1"/>
    </source>
</evidence>
<dbReference type="GO" id="GO:0005525">
    <property type="term" value="F:GTP binding"/>
    <property type="evidence" value="ECO:0007669"/>
    <property type="project" value="UniProtKB-UniRule"/>
</dbReference>
<comment type="caution">
    <text evidence="10">The sequence shown here is derived from an EMBL/GenBank/DDBJ whole genome shotgun (WGS) entry which is preliminary data.</text>
</comment>
<dbReference type="Proteomes" id="UP000318437">
    <property type="component" value="Unassembled WGS sequence"/>
</dbReference>
<dbReference type="RefSeq" id="WP_146450937.1">
    <property type="nucleotide sequence ID" value="NZ_SJPS01000003.1"/>
</dbReference>
<dbReference type="SUPFAM" id="SSF53448">
    <property type="entry name" value="Nucleotide-diphospho-sugar transferases"/>
    <property type="match status" value="1"/>
</dbReference>
<dbReference type="InterPro" id="IPR025877">
    <property type="entry name" value="MobA-like_NTP_Trfase"/>
</dbReference>
<sequence>MIRGAIILCGGQSSRMGTDKALLPFGEETLLERTVRLVSISVAPQHIVVVAAAEQPLPPLPVEVQIVRDQQPYAGPLAALIEGMQALNSAVPAAFVTGCDAPLLESSVIDLLFDELGDSSAVVPQDAERLYPLTAVYKTNILAEAKLQLAAGRHSLHGLLEQVEIKRIPLETLRKFDPSLASFENLNTLADYEAAISRANTRN</sequence>
<comment type="caution">
    <text evidence="8">Lacks conserved residue(s) required for the propagation of feature annotation.</text>
</comment>
<dbReference type="PANTHER" id="PTHR19136:SF81">
    <property type="entry name" value="MOLYBDENUM COFACTOR GUANYLYLTRANSFERASE"/>
    <property type="match status" value="1"/>
</dbReference>
<keyword evidence="11" id="KW-1185">Reference proteome</keyword>
<comment type="function">
    <text evidence="8">Transfers a GMP moiety from GTP to Mo-molybdopterin (Mo-MPT) cofactor (Moco or molybdenum cofactor) to form Mo-molybdopterin guanine dinucleotide (Mo-MGD) cofactor.</text>
</comment>
<feature type="binding site" evidence="8">
    <location>
        <position position="20"/>
    </location>
    <ligand>
        <name>GTP</name>
        <dbReference type="ChEBI" id="CHEBI:37565"/>
    </ligand>
</feature>
<name>A0A5C6CTP6_9BACT</name>
<dbReference type="InterPro" id="IPR013482">
    <property type="entry name" value="Molybde_CF_guanTrfase"/>
</dbReference>
<keyword evidence="5 8" id="KW-0460">Magnesium</keyword>
<dbReference type="GO" id="GO:0005737">
    <property type="term" value="C:cytoplasm"/>
    <property type="evidence" value="ECO:0007669"/>
    <property type="project" value="UniProtKB-SubCell"/>
</dbReference>
<evidence type="ECO:0000256" key="6">
    <source>
        <dbReference type="ARBA" id="ARBA00023134"/>
    </source>
</evidence>
<evidence type="ECO:0000256" key="2">
    <source>
        <dbReference type="ARBA" id="ARBA00022679"/>
    </source>
</evidence>
<dbReference type="Pfam" id="PF12804">
    <property type="entry name" value="NTP_transf_3"/>
    <property type="match status" value="1"/>
</dbReference>
<dbReference type="Gene3D" id="3.90.550.10">
    <property type="entry name" value="Spore Coat Polysaccharide Biosynthesis Protein SpsA, Chain A"/>
    <property type="match status" value="1"/>
</dbReference>
<reference evidence="10 11" key="1">
    <citation type="submission" date="2019-02" db="EMBL/GenBank/DDBJ databases">
        <title>Deep-cultivation of Planctomycetes and their phenomic and genomic characterization uncovers novel biology.</title>
        <authorList>
            <person name="Wiegand S."/>
            <person name="Jogler M."/>
            <person name="Boedeker C."/>
            <person name="Pinto D."/>
            <person name="Vollmers J."/>
            <person name="Rivas-Marin E."/>
            <person name="Kohn T."/>
            <person name="Peeters S.H."/>
            <person name="Heuer A."/>
            <person name="Rast P."/>
            <person name="Oberbeckmann S."/>
            <person name="Bunk B."/>
            <person name="Jeske O."/>
            <person name="Meyerdierks A."/>
            <person name="Storesund J.E."/>
            <person name="Kallscheuer N."/>
            <person name="Luecker S."/>
            <person name="Lage O.M."/>
            <person name="Pohl T."/>
            <person name="Merkel B.J."/>
            <person name="Hornburger P."/>
            <person name="Mueller R.-W."/>
            <person name="Bruemmer F."/>
            <person name="Labrenz M."/>
            <person name="Spormann A.M."/>
            <person name="Op Den Camp H."/>
            <person name="Overmann J."/>
            <person name="Amann R."/>
            <person name="Jetten M.S.M."/>
            <person name="Mascher T."/>
            <person name="Medema M.H."/>
            <person name="Devos D.P."/>
            <person name="Kaster A.-K."/>
            <person name="Ovreas L."/>
            <person name="Rohde M."/>
            <person name="Galperin M.Y."/>
            <person name="Jogler C."/>
        </authorList>
    </citation>
    <scope>NUCLEOTIDE SEQUENCE [LARGE SCALE GENOMIC DNA]</scope>
    <source>
        <strain evidence="10 11">Pla144</strain>
    </source>
</reference>
<comment type="similarity">
    <text evidence="8">Belongs to the MobA family.</text>
</comment>
<feature type="binding site" evidence="8">
    <location>
        <position position="100"/>
    </location>
    <ligand>
        <name>GTP</name>
        <dbReference type="ChEBI" id="CHEBI:37565"/>
    </ligand>
</feature>
<comment type="domain">
    <text evidence="8">The N-terminal domain determines nucleotide recognition and specific binding, while the C-terminal domain determines the specific binding to the target protein.</text>
</comment>
<keyword evidence="1 8" id="KW-0963">Cytoplasm</keyword>
<evidence type="ECO:0000259" key="9">
    <source>
        <dbReference type="Pfam" id="PF12804"/>
    </source>
</evidence>
<evidence type="ECO:0000256" key="1">
    <source>
        <dbReference type="ARBA" id="ARBA00022490"/>
    </source>
</evidence>
<comment type="cofactor">
    <cofactor evidence="8">
        <name>Mg(2+)</name>
        <dbReference type="ChEBI" id="CHEBI:18420"/>
    </cofactor>
</comment>
<dbReference type="GO" id="GO:0006777">
    <property type="term" value="P:Mo-molybdopterin cofactor biosynthetic process"/>
    <property type="evidence" value="ECO:0007669"/>
    <property type="project" value="UniProtKB-KW"/>
</dbReference>
<evidence type="ECO:0000256" key="4">
    <source>
        <dbReference type="ARBA" id="ARBA00022741"/>
    </source>
</evidence>
<evidence type="ECO:0000256" key="3">
    <source>
        <dbReference type="ARBA" id="ARBA00022723"/>
    </source>
</evidence>
<gene>
    <name evidence="8" type="primary">mobA</name>
    <name evidence="10" type="ORF">Pla144_25550</name>
</gene>
<dbReference type="EC" id="2.7.7.77" evidence="8"/>
<feature type="domain" description="MobA-like NTP transferase" evidence="9">
    <location>
        <begin position="5"/>
        <end position="162"/>
    </location>
</feature>
<dbReference type="HAMAP" id="MF_00316">
    <property type="entry name" value="MobA"/>
    <property type="match status" value="1"/>
</dbReference>
<protein>
    <recommendedName>
        <fullName evidence="8">Probable molybdenum cofactor guanylyltransferase</fullName>
        <shortName evidence="8">MoCo guanylyltransferase</shortName>
        <ecNumber evidence="8">2.7.7.77</ecNumber>
    </recommendedName>
    <alternativeName>
        <fullName evidence="8">GTP:molybdopterin guanylyltransferase</fullName>
    </alternativeName>
    <alternativeName>
        <fullName evidence="8">Mo-MPT guanylyltransferase</fullName>
    </alternativeName>
    <alternativeName>
        <fullName evidence="8">Molybdopterin guanylyltransferase</fullName>
    </alternativeName>
    <alternativeName>
        <fullName evidence="8">Molybdopterin-guanine dinucleotide synthase</fullName>
        <shortName evidence="8">MGD synthase</shortName>
    </alternativeName>
</protein>
<dbReference type="InterPro" id="IPR029044">
    <property type="entry name" value="Nucleotide-diphossugar_trans"/>
</dbReference>
<dbReference type="EMBL" id="SJPS01000003">
    <property type="protein sequence ID" value="TWU27778.1"/>
    <property type="molecule type" value="Genomic_DNA"/>
</dbReference>
<dbReference type="AlphaFoldDB" id="A0A5C6CTP6"/>
<keyword evidence="3 8" id="KW-0479">Metal-binding</keyword>
<keyword evidence="6 8" id="KW-0342">GTP-binding</keyword>
<evidence type="ECO:0000256" key="7">
    <source>
        <dbReference type="ARBA" id="ARBA00023150"/>
    </source>
</evidence>
<accession>A0A5C6CTP6</accession>
<evidence type="ECO:0000313" key="11">
    <source>
        <dbReference type="Proteomes" id="UP000318437"/>
    </source>
</evidence>
<dbReference type="GO" id="GO:0061603">
    <property type="term" value="F:molybdenum cofactor guanylyltransferase activity"/>
    <property type="evidence" value="ECO:0007669"/>
    <property type="project" value="UniProtKB-EC"/>
</dbReference>
<dbReference type="OrthoDB" id="9788394at2"/>
<comment type="subcellular location">
    <subcellularLocation>
        <location evidence="8">Cytoplasm</location>
    </subcellularLocation>
</comment>
<keyword evidence="4 8" id="KW-0547">Nucleotide-binding</keyword>
<organism evidence="10 11">
    <name type="scientific">Bythopirellula polymerisocia</name>
    <dbReference type="NCBI Taxonomy" id="2528003"/>
    <lineage>
        <taxon>Bacteria</taxon>
        <taxon>Pseudomonadati</taxon>
        <taxon>Planctomycetota</taxon>
        <taxon>Planctomycetia</taxon>
        <taxon>Pirellulales</taxon>
        <taxon>Lacipirellulaceae</taxon>
        <taxon>Bythopirellula</taxon>
    </lineage>
</organism>
<feature type="binding site" evidence="8">
    <location>
        <position position="100"/>
    </location>
    <ligand>
        <name>Mg(2+)</name>
        <dbReference type="ChEBI" id="CHEBI:18420"/>
    </ligand>
</feature>
<comment type="catalytic activity">
    <reaction evidence="8">
        <text>Mo-molybdopterin + GTP + H(+) = Mo-molybdopterin guanine dinucleotide + diphosphate</text>
        <dbReference type="Rhea" id="RHEA:34243"/>
        <dbReference type="ChEBI" id="CHEBI:15378"/>
        <dbReference type="ChEBI" id="CHEBI:33019"/>
        <dbReference type="ChEBI" id="CHEBI:37565"/>
        <dbReference type="ChEBI" id="CHEBI:71302"/>
        <dbReference type="ChEBI" id="CHEBI:71310"/>
        <dbReference type="EC" id="2.7.7.77"/>
    </reaction>
</comment>
<keyword evidence="7 8" id="KW-0501">Molybdenum cofactor biosynthesis</keyword>
<evidence type="ECO:0000256" key="5">
    <source>
        <dbReference type="ARBA" id="ARBA00022842"/>
    </source>
</evidence>
<dbReference type="GO" id="GO:0046872">
    <property type="term" value="F:metal ion binding"/>
    <property type="evidence" value="ECO:0007669"/>
    <property type="project" value="UniProtKB-KW"/>
</dbReference>
<feature type="binding site" evidence="8">
    <location>
        <begin position="8"/>
        <end position="10"/>
    </location>
    <ligand>
        <name>GTP</name>
        <dbReference type="ChEBI" id="CHEBI:37565"/>
    </ligand>
</feature>
<evidence type="ECO:0000256" key="8">
    <source>
        <dbReference type="HAMAP-Rule" id="MF_00316"/>
    </source>
</evidence>
<feature type="binding site" evidence="8">
    <location>
        <position position="69"/>
    </location>
    <ligand>
        <name>GTP</name>
        <dbReference type="ChEBI" id="CHEBI:37565"/>
    </ligand>
</feature>
<dbReference type="PANTHER" id="PTHR19136">
    <property type="entry name" value="MOLYBDENUM COFACTOR GUANYLYLTRANSFERASE"/>
    <property type="match status" value="1"/>
</dbReference>